<name>A0A381REF9_9ZZZZ</name>
<dbReference type="AlphaFoldDB" id="A0A381REF9"/>
<dbReference type="EMBL" id="UINC01001874">
    <property type="protein sequence ID" value="SUZ90195.1"/>
    <property type="molecule type" value="Genomic_DNA"/>
</dbReference>
<protein>
    <submittedName>
        <fullName evidence="1">Uncharacterized protein</fullName>
    </submittedName>
</protein>
<organism evidence="1">
    <name type="scientific">marine metagenome</name>
    <dbReference type="NCBI Taxonomy" id="408172"/>
    <lineage>
        <taxon>unclassified sequences</taxon>
        <taxon>metagenomes</taxon>
        <taxon>ecological metagenomes</taxon>
    </lineage>
</organism>
<feature type="non-terminal residue" evidence="1">
    <location>
        <position position="1"/>
    </location>
</feature>
<gene>
    <name evidence="1" type="ORF">METZ01_LOCUS43049</name>
</gene>
<reference evidence="1" key="1">
    <citation type="submission" date="2018-05" db="EMBL/GenBank/DDBJ databases">
        <authorList>
            <person name="Lanie J.A."/>
            <person name="Ng W.-L."/>
            <person name="Kazmierczak K.M."/>
            <person name="Andrzejewski T.M."/>
            <person name="Davidsen T.M."/>
            <person name="Wayne K.J."/>
            <person name="Tettelin H."/>
            <person name="Glass J.I."/>
            <person name="Rusch D."/>
            <person name="Podicherti R."/>
            <person name="Tsui H.-C.T."/>
            <person name="Winkler M.E."/>
        </authorList>
    </citation>
    <scope>NUCLEOTIDE SEQUENCE</scope>
</reference>
<evidence type="ECO:0000313" key="1">
    <source>
        <dbReference type="EMBL" id="SUZ90195.1"/>
    </source>
</evidence>
<accession>A0A381REF9</accession>
<sequence length="35" mass="3943">LSTHCLSLFRQSTMLCALPTNGNLLWDQPKNVQVL</sequence>
<proteinExistence type="predicted"/>
<feature type="non-terminal residue" evidence="1">
    <location>
        <position position="35"/>
    </location>
</feature>